<dbReference type="Proteomes" id="UP000321436">
    <property type="component" value="Unassembled WGS sequence"/>
</dbReference>
<proteinExistence type="predicted"/>
<keyword evidence="1" id="KW-0732">Signal</keyword>
<sequence length="299" mass="34173">MQIDRRNFLRQSALLGATSLLPSFAHSAAPGFRLLVMATNWGFPYSMDEYCKRAKEAGYDGIEVWWKNDDALFAALDKYGLEVGFLCSGNSNEYTKHAESFEAALTAATSQKRKRPVYINCHSGKDYFSFEQNCKLIDITTRISKQTNIPIYHETHRSRMLFAAHITRQFIEAKPDLRLTLDISHWCNVHESLLQDQPETVAMALARAGHIHARVGHPEGPQVSDPRAPEWEPALKAHFAWWDEIVKQKQTKGETLTVLTEFGPPDYMPTVPYTRQPLANQWDINVHMMKLFKSRYGKG</sequence>
<evidence type="ECO:0000256" key="1">
    <source>
        <dbReference type="SAM" id="SignalP"/>
    </source>
</evidence>
<keyword evidence="3" id="KW-1185">Reference proteome</keyword>
<organism evidence="2 3">
    <name type="scientific">Chitinophaga cymbidii</name>
    <dbReference type="NCBI Taxonomy" id="1096750"/>
    <lineage>
        <taxon>Bacteria</taxon>
        <taxon>Pseudomonadati</taxon>
        <taxon>Bacteroidota</taxon>
        <taxon>Chitinophagia</taxon>
        <taxon>Chitinophagales</taxon>
        <taxon>Chitinophagaceae</taxon>
        <taxon>Chitinophaga</taxon>
    </lineage>
</organism>
<protein>
    <recommendedName>
        <fullName evidence="4">Xylose isomerase-like TIM barrel domain-containing protein</fullName>
    </recommendedName>
</protein>
<gene>
    <name evidence="2" type="ORF">CCY01nite_10070</name>
</gene>
<comment type="caution">
    <text evidence="2">The sequence shown here is derived from an EMBL/GenBank/DDBJ whole genome shotgun (WGS) entry which is preliminary data.</text>
</comment>
<reference evidence="2 3" key="1">
    <citation type="submission" date="2019-07" db="EMBL/GenBank/DDBJ databases">
        <title>Whole genome shotgun sequence of Chitinophaga cymbidii NBRC 109752.</title>
        <authorList>
            <person name="Hosoyama A."/>
            <person name="Uohara A."/>
            <person name="Ohji S."/>
            <person name="Ichikawa N."/>
        </authorList>
    </citation>
    <scope>NUCLEOTIDE SEQUENCE [LARGE SCALE GENOMIC DNA]</scope>
    <source>
        <strain evidence="2 3">NBRC 109752</strain>
    </source>
</reference>
<dbReference type="OrthoDB" id="2555274at2"/>
<evidence type="ECO:0008006" key="4">
    <source>
        <dbReference type="Google" id="ProtNLM"/>
    </source>
</evidence>
<dbReference type="InterPro" id="IPR006311">
    <property type="entry name" value="TAT_signal"/>
</dbReference>
<dbReference type="EMBL" id="BKAU01000001">
    <property type="protein sequence ID" value="GEP94747.1"/>
    <property type="molecule type" value="Genomic_DNA"/>
</dbReference>
<feature type="chain" id="PRO_5021812015" description="Xylose isomerase-like TIM barrel domain-containing protein" evidence="1">
    <location>
        <begin position="29"/>
        <end position="299"/>
    </location>
</feature>
<dbReference type="PROSITE" id="PS51318">
    <property type="entry name" value="TAT"/>
    <property type="match status" value="1"/>
</dbReference>
<dbReference type="SUPFAM" id="SSF51658">
    <property type="entry name" value="Xylose isomerase-like"/>
    <property type="match status" value="1"/>
</dbReference>
<evidence type="ECO:0000313" key="3">
    <source>
        <dbReference type="Proteomes" id="UP000321436"/>
    </source>
</evidence>
<evidence type="ECO:0000313" key="2">
    <source>
        <dbReference type="EMBL" id="GEP94747.1"/>
    </source>
</evidence>
<accession>A0A512RGB3</accession>
<dbReference type="AlphaFoldDB" id="A0A512RGB3"/>
<dbReference type="Gene3D" id="3.20.20.150">
    <property type="entry name" value="Divalent-metal-dependent TIM barrel enzymes"/>
    <property type="match status" value="1"/>
</dbReference>
<feature type="signal peptide" evidence="1">
    <location>
        <begin position="1"/>
        <end position="28"/>
    </location>
</feature>
<dbReference type="RefSeq" id="WP_146858408.1">
    <property type="nucleotide sequence ID" value="NZ_BKAU01000001.1"/>
</dbReference>
<name>A0A512RGB3_9BACT</name>
<dbReference type="InterPro" id="IPR036237">
    <property type="entry name" value="Xyl_isomerase-like_sf"/>
</dbReference>